<dbReference type="PANTHER" id="PTHR12526">
    <property type="entry name" value="GLYCOSYLTRANSFERASE"/>
    <property type="match status" value="1"/>
</dbReference>
<name>N1ZU31_9FIRM</name>
<dbReference type="GO" id="GO:0016757">
    <property type="term" value="F:glycosyltransferase activity"/>
    <property type="evidence" value="ECO:0007669"/>
    <property type="project" value="InterPro"/>
</dbReference>
<sequence>MDKVNGKRMLMLASVASMIDQFNMSNIKILLEMGYEIHVACNFMEGNTSNATRMKRFKLELQKMHVVWHQWDCPRSVYAVGKCLKAFVQLWKLTERYDFVWFHCHSPVGAVLARMVAYKRKIKVIYTAHGFHFYKGASLKNWLLYYPVEKLFSYWTDVLITVNIEDYQFARRHLSAKSIYHIPGIGIDISKFNRYKDAAWITEKRTRKKFCQKFRIPENALVLLSVGELSRRKNHRAVITALSRLQRQDIYYLLCGQGEQEGRLKKQARELGIWQRVRMVGFQADMEDFYHYTDIFVLPSLQEGLSVALMEAMAAGNVCVVSDIRGNRELIDDRGGMKFPLGKPQILEAALERLASDENFRQACGRYNQQKIKAYSQDITVRRMKKIYDKMEENRRKGR</sequence>
<dbReference type="Pfam" id="PF00534">
    <property type="entry name" value="Glycos_transf_1"/>
    <property type="match status" value="1"/>
</dbReference>
<dbReference type="InterPro" id="IPR028098">
    <property type="entry name" value="Glyco_trans_4-like_N"/>
</dbReference>
<feature type="domain" description="Glycosyl transferase family 1" evidence="1">
    <location>
        <begin position="208"/>
        <end position="370"/>
    </location>
</feature>
<evidence type="ECO:0000313" key="3">
    <source>
        <dbReference type="EMBL" id="EMZ20527.1"/>
    </source>
</evidence>
<accession>N1ZU31</accession>
<dbReference type="EMBL" id="AQFT01000142">
    <property type="protein sequence ID" value="EMZ20527.1"/>
    <property type="molecule type" value="Genomic_DNA"/>
</dbReference>
<feature type="domain" description="Glycosyltransferase subfamily 4-like N-terminal" evidence="2">
    <location>
        <begin position="28"/>
        <end position="162"/>
    </location>
</feature>
<dbReference type="InterPro" id="IPR001296">
    <property type="entry name" value="Glyco_trans_1"/>
</dbReference>
<dbReference type="Pfam" id="PF13477">
    <property type="entry name" value="Glyco_trans_4_2"/>
    <property type="match status" value="1"/>
</dbReference>
<dbReference type="eggNOG" id="COG0438">
    <property type="taxonomic scope" value="Bacteria"/>
</dbReference>
<dbReference type="SUPFAM" id="SSF53756">
    <property type="entry name" value="UDP-Glycosyltransferase/glycogen phosphorylase"/>
    <property type="match status" value="1"/>
</dbReference>
<dbReference type="Gene3D" id="3.40.50.2000">
    <property type="entry name" value="Glycogen Phosphorylase B"/>
    <property type="match status" value="2"/>
</dbReference>
<gene>
    <name evidence="3" type="ORF">C823_04941</name>
</gene>
<dbReference type="STRING" id="1235802.C823_04941"/>
<dbReference type="OrthoDB" id="1771215at2"/>
<dbReference type="PATRIC" id="fig|1235802.3.peg.5204"/>
<proteinExistence type="predicted"/>
<evidence type="ECO:0000313" key="4">
    <source>
        <dbReference type="Proteomes" id="UP000012589"/>
    </source>
</evidence>
<keyword evidence="4" id="KW-1185">Reference proteome</keyword>
<dbReference type="PANTHER" id="PTHR12526:SF630">
    <property type="entry name" value="GLYCOSYLTRANSFERASE"/>
    <property type="match status" value="1"/>
</dbReference>
<dbReference type="HOGENOM" id="CLU_009583_0_1_9"/>
<protein>
    <recommendedName>
        <fullName evidence="5">Glycosyltransferase subfamily 4-like N-terminal domain-containing protein</fullName>
    </recommendedName>
</protein>
<evidence type="ECO:0008006" key="5">
    <source>
        <dbReference type="Google" id="ProtNLM"/>
    </source>
</evidence>
<dbReference type="AlphaFoldDB" id="N1ZU31"/>
<reference evidence="3 4" key="1">
    <citation type="journal article" date="2014" name="Genome Announc.">
        <title>Draft genome sequences of the altered schaedler flora, a defined bacterial community from gnotobiotic mice.</title>
        <authorList>
            <person name="Wannemuehler M.J."/>
            <person name="Overstreet A.M."/>
            <person name="Ward D.V."/>
            <person name="Phillips G.J."/>
        </authorList>
    </citation>
    <scope>NUCLEOTIDE SEQUENCE [LARGE SCALE GENOMIC DNA]</scope>
    <source>
        <strain evidence="3 4">ASF492</strain>
    </source>
</reference>
<organism evidence="3 4">
    <name type="scientific">Eubacterium plexicaudatum ASF492</name>
    <dbReference type="NCBI Taxonomy" id="1235802"/>
    <lineage>
        <taxon>Bacteria</taxon>
        <taxon>Bacillati</taxon>
        <taxon>Bacillota</taxon>
        <taxon>Clostridia</taxon>
        <taxon>Eubacteriales</taxon>
        <taxon>Eubacteriaceae</taxon>
        <taxon>Eubacterium</taxon>
    </lineage>
</organism>
<evidence type="ECO:0000259" key="2">
    <source>
        <dbReference type="Pfam" id="PF13477"/>
    </source>
</evidence>
<evidence type="ECO:0000259" key="1">
    <source>
        <dbReference type="Pfam" id="PF00534"/>
    </source>
</evidence>
<comment type="caution">
    <text evidence="3">The sequence shown here is derived from an EMBL/GenBank/DDBJ whole genome shotgun (WGS) entry which is preliminary data.</text>
</comment>
<dbReference type="Proteomes" id="UP000012589">
    <property type="component" value="Unassembled WGS sequence"/>
</dbReference>